<reference evidence="1" key="1">
    <citation type="submission" date="2020-08" db="EMBL/GenBank/DDBJ databases">
        <title>Multicomponent nature underlies the extraordinary mechanical properties of spider dragline silk.</title>
        <authorList>
            <person name="Kono N."/>
            <person name="Nakamura H."/>
            <person name="Mori M."/>
            <person name="Yoshida Y."/>
            <person name="Ohtoshi R."/>
            <person name="Malay A.D."/>
            <person name="Moran D.A.P."/>
            <person name="Tomita M."/>
            <person name="Numata K."/>
            <person name="Arakawa K."/>
        </authorList>
    </citation>
    <scope>NUCLEOTIDE SEQUENCE</scope>
</reference>
<dbReference type="AlphaFoldDB" id="A0A8X6V5M0"/>
<gene>
    <name evidence="1" type="primary">NCL1_09698</name>
    <name evidence="1" type="ORF">TNCV_3413811</name>
</gene>
<keyword evidence="2" id="KW-1185">Reference proteome</keyword>
<name>A0A8X6V5M0_TRICX</name>
<organism evidence="1 2">
    <name type="scientific">Trichonephila clavipes</name>
    <name type="common">Golden silk orbweaver</name>
    <name type="synonym">Nephila clavipes</name>
    <dbReference type="NCBI Taxonomy" id="2585209"/>
    <lineage>
        <taxon>Eukaryota</taxon>
        <taxon>Metazoa</taxon>
        <taxon>Ecdysozoa</taxon>
        <taxon>Arthropoda</taxon>
        <taxon>Chelicerata</taxon>
        <taxon>Arachnida</taxon>
        <taxon>Araneae</taxon>
        <taxon>Araneomorphae</taxon>
        <taxon>Entelegynae</taxon>
        <taxon>Araneoidea</taxon>
        <taxon>Nephilidae</taxon>
        <taxon>Trichonephila</taxon>
    </lineage>
</organism>
<protein>
    <submittedName>
        <fullName evidence="1">Uncharacterized protein</fullName>
    </submittedName>
</protein>
<evidence type="ECO:0000313" key="2">
    <source>
        <dbReference type="Proteomes" id="UP000887159"/>
    </source>
</evidence>
<accession>A0A8X6V5M0</accession>
<dbReference type="EMBL" id="BMAU01021176">
    <property type="protein sequence ID" value="GFX94019.1"/>
    <property type="molecule type" value="Genomic_DNA"/>
</dbReference>
<proteinExistence type="predicted"/>
<comment type="caution">
    <text evidence="1">The sequence shown here is derived from an EMBL/GenBank/DDBJ whole genome shotgun (WGS) entry which is preliminary data.</text>
</comment>
<dbReference type="Proteomes" id="UP000887159">
    <property type="component" value="Unassembled WGS sequence"/>
</dbReference>
<evidence type="ECO:0000313" key="1">
    <source>
        <dbReference type="EMBL" id="GFX94019.1"/>
    </source>
</evidence>
<sequence length="101" mass="11347">MTRFLMFDQAELLIFRSVGGITVSIAAFQAVDPGTHERNPRCSRRRQIDEADISTNVSVDQCSANCLEEAVRSFTAMRSRCRSSRAVVTFRHPLPVFRVVG</sequence>